<dbReference type="AlphaFoldDB" id="A0A9Q9DQV0"/>
<dbReference type="OrthoDB" id="3892429at2759"/>
<gene>
    <name evidence="2" type="ORF">yc1106_01995</name>
</gene>
<proteinExistence type="predicted"/>
<feature type="region of interest" description="Disordered" evidence="1">
    <location>
        <begin position="378"/>
        <end position="427"/>
    </location>
</feature>
<feature type="compositionally biased region" description="Pro residues" evidence="1">
    <location>
        <begin position="391"/>
        <end position="403"/>
    </location>
</feature>
<organism evidence="2 3">
    <name type="scientific">Curvularia clavata</name>
    <dbReference type="NCBI Taxonomy" id="95742"/>
    <lineage>
        <taxon>Eukaryota</taxon>
        <taxon>Fungi</taxon>
        <taxon>Dikarya</taxon>
        <taxon>Ascomycota</taxon>
        <taxon>Pezizomycotina</taxon>
        <taxon>Dothideomycetes</taxon>
        <taxon>Pleosporomycetidae</taxon>
        <taxon>Pleosporales</taxon>
        <taxon>Pleosporineae</taxon>
        <taxon>Pleosporaceae</taxon>
        <taxon>Curvularia</taxon>
    </lineage>
</organism>
<accession>A0A9Q9DQV0</accession>
<name>A0A9Q9DQV0_CURCL</name>
<feature type="compositionally biased region" description="Low complexity" evidence="1">
    <location>
        <begin position="1"/>
        <end position="13"/>
    </location>
</feature>
<dbReference type="EMBL" id="CP089275">
    <property type="protein sequence ID" value="USP74721.1"/>
    <property type="molecule type" value="Genomic_DNA"/>
</dbReference>
<keyword evidence="3" id="KW-1185">Reference proteome</keyword>
<reference evidence="2" key="1">
    <citation type="submission" date="2021-12" db="EMBL/GenBank/DDBJ databases">
        <title>Curvularia clavata genome.</title>
        <authorList>
            <person name="Cao Y."/>
        </authorList>
    </citation>
    <scope>NUCLEOTIDE SEQUENCE</scope>
    <source>
        <strain evidence="2">Yc1106</strain>
    </source>
</reference>
<evidence type="ECO:0000256" key="1">
    <source>
        <dbReference type="SAM" id="MobiDB-lite"/>
    </source>
</evidence>
<evidence type="ECO:0000313" key="2">
    <source>
        <dbReference type="EMBL" id="USP74721.1"/>
    </source>
</evidence>
<sequence>MSPAPITQQAAPSPASPPQHPTPNSTSMPAPRNFDDIFHAKFLKIIGEWKNDPSRGSLTQKERKHFIETAYSETDELYFGQRVMSDNDIKLRALTKVFYKVLAEEPWSEDWIRAPDVERKLSKFEMHEDSVALAKKYGFTTPREAVKAARESSLKKAEIIKEAQKAGKSLKDLKLERGPFDDIEIVYIAGTVSSTATSKIDRKAIYPVSVSSVANVLQTHICRDMIRPYSMAERFINCTDTAELEEMRRFACNVCDFCPHLLDNDNVSLLVVLLILSRSDCCRRFEANGIRIEGSTISHRKAECMKNKMGWRTTEEKKPYDNFAQEFQTRVKNACFPAPRAQRIGGRKPGRLSSTPSTPPIHPSPYIGYLSGAPQFPAINKEPANTGINVPAPPPYGSFPQAPPKAIKKQHSVASNGDGAAEPMDLS</sequence>
<feature type="region of interest" description="Disordered" evidence="1">
    <location>
        <begin position="340"/>
        <end position="363"/>
    </location>
</feature>
<evidence type="ECO:0000313" key="3">
    <source>
        <dbReference type="Proteomes" id="UP001056012"/>
    </source>
</evidence>
<dbReference type="VEuPathDB" id="FungiDB:yc1106_01995"/>
<feature type="region of interest" description="Disordered" evidence="1">
    <location>
        <begin position="1"/>
        <end position="31"/>
    </location>
</feature>
<dbReference type="Proteomes" id="UP001056012">
    <property type="component" value="Chromosome 2"/>
</dbReference>
<protein>
    <submittedName>
        <fullName evidence="2">Uncharacterized protein</fullName>
    </submittedName>
</protein>